<comment type="caution">
    <text evidence="2">The sequence shown here is derived from an EMBL/GenBank/DDBJ whole genome shotgun (WGS) entry which is preliminary data.</text>
</comment>
<reference evidence="2 3" key="1">
    <citation type="journal article" date="2020" name="Nature">
        <title>Six reference-quality genomes reveal evolution of bat adaptations.</title>
        <authorList>
            <person name="Jebb D."/>
            <person name="Huang Z."/>
            <person name="Pippel M."/>
            <person name="Hughes G.M."/>
            <person name="Lavrichenko K."/>
            <person name="Devanna P."/>
            <person name="Winkler S."/>
            <person name="Jermiin L.S."/>
            <person name="Skirmuntt E.C."/>
            <person name="Katzourakis A."/>
            <person name="Burkitt-Gray L."/>
            <person name="Ray D.A."/>
            <person name="Sullivan K.A.M."/>
            <person name="Roscito J.G."/>
            <person name="Kirilenko B.M."/>
            <person name="Davalos L.M."/>
            <person name="Corthals A.P."/>
            <person name="Power M.L."/>
            <person name="Jones G."/>
            <person name="Ransome R.D."/>
            <person name="Dechmann D.K.N."/>
            <person name="Locatelli A.G."/>
            <person name="Puechmaille S.J."/>
            <person name="Fedrigo O."/>
            <person name="Jarvis E.D."/>
            <person name="Hiller M."/>
            <person name="Vernes S.C."/>
            <person name="Myers E.W."/>
            <person name="Teeling E.C."/>
        </authorList>
    </citation>
    <scope>NUCLEOTIDE SEQUENCE [LARGE SCALE GENOMIC DNA]</scope>
    <source>
        <strain evidence="2">Bat1K_MPI-CBG_1</strain>
    </source>
</reference>
<proteinExistence type="predicted"/>
<accession>A0A834DF07</accession>
<evidence type="ECO:0000313" key="3">
    <source>
        <dbReference type="Proteomes" id="UP000664940"/>
    </source>
</evidence>
<sequence length="267" mass="29574">MSAPSHITTSPLSLTFRVLPTIHCHQQRSNNYPSPILHPPGHISEIGSEIGRRMTLIGNCPAAGRWRGPGELRIHAAVRWKPRPASPRRTVSRVSHADRGTVSPRGLQLPSPPRIIYTAEVPLTRLVAADTTTRVLWKMTTTHGTHAHVWLPRRSCEWEEWAQGAGQGGGQRQMDRAPGKPKQRGLCDGCECECVCARVHTRTWGGRPVEQRLCQDSTSSPARATWGKKGPLTEAGVWAKSTYVSHRRHDNHELPALTTHCALLLLL</sequence>
<dbReference type="AlphaFoldDB" id="A0A834DF07"/>
<gene>
    <name evidence="2" type="ORF">HJG60_009108</name>
</gene>
<name>A0A834DF07_9CHIR</name>
<protein>
    <submittedName>
        <fullName evidence="2">Uncharacterized protein</fullName>
    </submittedName>
</protein>
<dbReference type="Proteomes" id="UP000664940">
    <property type="component" value="Unassembled WGS sequence"/>
</dbReference>
<evidence type="ECO:0000256" key="1">
    <source>
        <dbReference type="SAM" id="MobiDB-lite"/>
    </source>
</evidence>
<evidence type="ECO:0000313" key="2">
    <source>
        <dbReference type="EMBL" id="KAF6078231.1"/>
    </source>
</evidence>
<dbReference type="EMBL" id="JABVXQ010000014">
    <property type="protein sequence ID" value="KAF6078231.1"/>
    <property type="molecule type" value="Genomic_DNA"/>
</dbReference>
<organism evidence="2 3">
    <name type="scientific">Phyllostomus discolor</name>
    <name type="common">pale spear-nosed bat</name>
    <dbReference type="NCBI Taxonomy" id="89673"/>
    <lineage>
        <taxon>Eukaryota</taxon>
        <taxon>Metazoa</taxon>
        <taxon>Chordata</taxon>
        <taxon>Craniata</taxon>
        <taxon>Vertebrata</taxon>
        <taxon>Euteleostomi</taxon>
        <taxon>Mammalia</taxon>
        <taxon>Eutheria</taxon>
        <taxon>Laurasiatheria</taxon>
        <taxon>Chiroptera</taxon>
        <taxon>Yangochiroptera</taxon>
        <taxon>Phyllostomidae</taxon>
        <taxon>Phyllostominae</taxon>
        <taxon>Phyllostomus</taxon>
    </lineage>
</organism>
<feature type="region of interest" description="Disordered" evidence="1">
    <location>
        <begin position="83"/>
        <end position="107"/>
    </location>
</feature>